<keyword evidence="3" id="KW-0862">Zinc</keyword>
<evidence type="ECO:0000256" key="5">
    <source>
        <dbReference type="PROSITE-ProRule" id="PRU00042"/>
    </source>
</evidence>
<evidence type="ECO:0000256" key="1">
    <source>
        <dbReference type="ARBA" id="ARBA00022723"/>
    </source>
</evidence>
<dbReference type="STRING" id="66420.A0A194PUE9"/>
<dbReference type="EMBL" id="KQ459593">
    <property type="protein sequence ID" value="KPI96379.1"/>
    <property type="molecule type" value="Genomic_DNA"/>
</dbReference>
<evidence type="ECO:0000259" key="8">
    <source>
        <dbReference type="PROSITE" id="PS50157"/>
    </source>
</evidence>
<proteinExistence type="predicted"/>
<dbReference type="InterPro" id="IPR038441">
    <property type="entry name" value="THAP_Znf_sf"/>
</dbReference>
<feature type="region of interest" description="Disordered" evidence="7">
    <location>
        <begin position="384"/>
        <end position="406"/>
    </location>
</feature>
<dbReference type="SUPFAM" id="SSF57716">
    <property type="entry name" value="Glucocorticoid receptor-like (DNA-binding domain)"/>
    <property type="match status" value="1"/>
</dbReference>
<feature type="compositionally biased region" description="Low complexity" evidence="7">
    <location>
        <begin position="147"/>
        <end position="162"/>
    </location>
</feature>
<dbReference type="PROSITE" id="PS00028">
    <property type="entry name" value="ZINC_FINGER_C2H2_1"/>
    <property type="match status" value="1"/>
</dbReference>
<dbReference type="Proteomes" id="UP000053268">
    <property type="component" value="Unassembled WGS sequence"/>
</dbReference>
<evidence type="ECO:0000313" key="11">
    <source>
        <dbReference type="Proteomes" id="UP000053268"/>
    </source>
</evidence>
<dbReference type="InterPro" id="IPR006612">
    <property type="entry name" value="THAP_Znf"/>
</dbReference>
<dbReference type="InterPro" id="IPR013087">
    <property type="entry name" value="Znf_C2H2_type"/>
</dbReference>
<evidence type="ECO:0000256" key="6">
    <source>
        <dbReference type="PROSITE-ProRule" id="PRU00309"/>
    </source>
</evidence>
<dbReference type="GO" id="GO:0003677">
    <property type="term" value="F:DNA binding"/>
    <property type="evidence" value="ECO:0007669"/>
    <property type="project" value="UniProtKB-UniRule"/>
</dbReference>
<feature type="region of interest" description="Disordered" evidence="7">
    <location>
        <begin position="258"/>
        <end position="283"/>
    </location>
</feature>
<evidence type="ECO:0000259" key="9">
    <source>
        <dbReference type="PROSITE" id="PS50950"/>
    </source>
</evidence>
<accession>A0A194PUE9</accession>
<feature type="region of interest" description="Disordered" evidence="7">
    <location>
        <begin position="145"/>
        <end position="164"/>
    </location>
</feature>
<dbReference type="Gene3D" id="6.20.210.20">
    <property type="entry name" value="THAP domain"/>
    <property type="match status" value="1"/>
</dbReference>
<keyword evidence="2 5" id="KW-0863">Zinc-finger</keyword>
<evidence type="ECO:0000313" key="10">
    <source>
        <dbReference type="EMBL" id="KPI96379.1"/>
    </source>
</evidence>
<gene>
    <name evidence="10" type="ORF">RR46_12409</name>
</gene>
<feature type="compositionally biased region" description="Acidic residues" evidence="7">
    <location>
        <begin position="394"/>
        <end position="406"/>
    </location>
</feature>
<keyword evidence="1" id="KW-0479">Metal-binding</keyword>
<dbReference type="PANTHER" id="PTHR46927">
    <property type="entry name" value="AGAP005574-PA"/>
    <property type="match status" value="1"/>
</dbReference>
<protein>
    <submittedName>
        <fullName evidence="10">Uncharacterized protein</fullName>
    </submittedName>
</protein>
<dbReference type="PROSITE" id="PS50157">
    <property type="entry name" value="ZINC_FINGER_C2H2_2"/>
    <property type="match status" value="1"/>
</dbReference>
<evidence type="ECO:0000256" key="4">
    <source>
        <dbReference type="ARBA" id="ARBA00023125"/>
    </source>
</evidence>
<feature type="domain" description="THAP-type" evidence="9">
    <location>
        <begin position="1"/>
        <end position="85"/>
    </location>
</feature>
<name>A0A194PUE9_PAPXU</name>
<evidence type="ECO:0000256" key="3">
    <source>
        <dbReference type="ARBA" id="ARBA00022833"/>
    </source>
</evidence>
<keyword evidence="4 6" id="KW-0238">DNA-binding</keyword>
<reference evidence="10 11" key="1">
    <citation type="journal article" date="2015" name="Nat. Commun.">
        <title>Outbred genome sequencing and CRISPR/Cas9 gene editing in butterflies.</title>
        <authorList>
            <person name="Li X."/>
            <person name="Fan D."/>
            <person name="Zhang W."/>
            <person name="Liu G."/>
            <person name="Zhang L."/>
            <person name="Zhao L."/>
            <person name="Fang X."/>
            <person name="Chen L."/>
            <person name="Dong Y."/>
            <person name="Chen Y."/>
            <person name="Ding Y."/>
            <person name="Zhao R."/>
            <person name="Feng M."/>
            <person name="Zhu Y."/>
            <person name="Feng Y."/>
            <person name="Jiang X."/>
            <person name="Zhu D."/>
            <person name="Xiang H."/>
            <person name="Feng X."/>
            <person name="Li S."/>
            <person name="Wang J."/>
            <person name="Zhang G."/>
            <person name="Kronforst M.R."/>
            <person name="Wang W."/>
        </authorList>
    </citation>
    <scope>NUCLEOTIDE SEQUENCE [LARGE SCALE GENOMIC DNA]</scope>
    <source>
        <strain evidence="10">Ya'a_city_454_Px</strain>
        <tissue evidence="10">Whole body</tissue>
    </source>
</reference>
<feature type="domain" description="C2H2-type" evidence="8">
    <location>
        <begin position="219"/>
        <end position="246"/>
    </location>
</feature>
<evidence type="ECO:0000256" key="2">
    <source>
        <dbReference type="ARBA" id="ARBA00022771"/>
    </source>
</evidence>
<dbReference type="GO" id="GO:0008270">
    <property type="term" value="F:zinc ion binding"/>
    <property type="evidence" value="ECO:0007669"/>
    <property type="project" value="UniProtKB-KW"/>
</dbReference>
<dbReference type="InterPro" id="IPR052224">
    <property type="entry name" value="THAP_domain_protein"/>
</dbReference>
<dbReference type="Pfam" id="PF05485">
    <property type="entry name" value="THAP"/>
    <property type="match status" value="1"/>
</dbReference>
<sequence>MPYYCTVPRCTSMAGKVKDVSFHQFPKDKELAKLWNEILKRGKPYTKYSKVCSLHFKPEDYTVTGLGKNKGQWRTLRKDAVPSQNLPSDSTIHSIRTRNRELNLPTGIMDSQLQHVAQAIYMQTMLAVNATKIGDMNMASMCNEQGSSPIRESSSSMSSNSSGQFNETMSQIEHLLYKNKINSEHPEDLATKNYTNENANMSYGPIKSEIQDFSSKQTYKCIECSKCFKDPDVFFLHKRTHLPKNTSGMDVLRKTITDNENSEKENYNNNTSKNLSGENSTEETLRANPILANLLKSTMPQTLRRDEMQQELDSKSVTSIEKQMMAAMTLNMKNYFRNLSSMMTQVAILSKENINEEIDNLVYGLRNDDSRESSTTNLNDLMKEETNEQQGMQLDEENDSLNSEFD</sequence>
<evidence type="ECO:0000256" key="7">
    <source>
        <dbReference type="SAM" id="MobiDB-lite"/>
    </source>
</evidence>
<organism evidence="10 11">
    <name type="scientific">Papilio xuthus</name>
    <name type="common">Asian swallowtail butterfly</name>
    <dbReference type="NCBI Taxonomy" id="66420"/>
    <lineage>
        <taxon>Eukaryota</taxon>
        <taxon>Metazoa</taxon>
        <taxon>Ecdysozoa</taxon>
        <taxon>Arthropoda</taxon>
        <taxon>Hexapoda</taxon>
        <taxon>Insecta</taxon>
        <taxon>Pterygota</taxon>
        <taxon>Neoptera</taxon>
        <taxon>Endopterygota</taxon>
        <taxon>Lepidoptera</taxon>
        <taxon>Glossata</taxon>
        <taxon>Ditrysia</taxon>
        <taxon>Papilionoidea</taxon>
        <taxon>Papilionidae</taxon>
        <taxon>Papilioninae</taxon>
        <taxon>Papilio</taxon>
    </lineage>
</organism>
<dbReference type="PROSITE" id="PS50950">
    <property type="entry name" value="ZF_THAP"/>
    <property type="match status" value="1"/>
</dbReference>
<dbReference type="SMART" id="SM00692">
    <property type="entry name" value="DM3"/>
    <property type="match status" value="1"/>
</dbReference>
<dbReference type="PANTHER" id="PTHR46927:SF3">
    <property type="entry name" value="THAP-TYPE DOMAIN-CONTAINING PROTEIN"/>
    <property type="match status" value="1"/>
</dbReference>
<dbReference type="AlphaFoldDB" id="A0A194PUE9"/>
<keyword evidence="11" id="KW-1185">Reference proteome</keyword>
<dbReference type="SMART" id="SM00980">
    <property type="entry name" value="THAP"/>
    <property type="match status" value="1"/>
</dbReference>